<dbReference type="Pfam" id="PF03449">
    <property type="entry name" value="GreA_GreB_N"/>
    <property type="match status" value="1"/>
</dbReference>
<keyword evidence="13" id="KW-1185">Reference proteome</keyword>
<dbReference type="NCBIfam" id="TIGR01462">
    <property type="entry name" value="greA"/>
    <property type="match status" value="1"/>
</dbReference>
<dbReference type="Proteomes" id="UP000620133">
    <property type="component" value="Chromosome"/>
</dbReference>
<dbReference type="Pfam" id="PF01272">
    <property type="entry name" value="GreA_GreB"/>
    <property type="match status" value="1"/>
</dbReference>
<evidence type="ECO:0000256" key="5">
    <source>
        <dbReference type="ARBA" id="ARBA00023163"/>
    </source>
</evidence>
<dbReference type="NCBIfam" id="NF001263">
    <property type="entry name" value="PRK00226.1-4"/>
    <property type="match status" value="1"/>
</dbReference>
<dbReference type="InterPro" id="IPR001437">
    <property type="entry name" value="Tscrpt_elong_fac_GreA/B_C"/>
</dbReference>
<evidence type="ECO:0000256" key="4">
    <source>
        <dbReference type="ARBA" id="ARBA00023125"/>
    </source>
</evidence>
<dbReference type="KEGG" id="manr:MPAN_005260"/>
<dbReference type="GO" id="GO:0006354">
    <property type="term" value="P:DNA-templated transcription elongation"/>
    <property type="evidence" value="ECO:0007669"/>
    <property type="project" value="TreeGrafter"/>
</dbReference>
<evidence type="ECO:0000313" key="12">
    <source>
        <dbReference type="EMBL" id="BCR35633.1"/>
    </source>
</evidence>
<dbReference type="PANTHER" id="PTHR30437">
    <property type="entry name" value="TRANSCRIPTION ELONGATION FACTOR GREA"/>
    <property type="match status" value="1"/>
</dbReference>
<dbReference type="FunFam" id="1.10.287.180:FF:000001">
    <property type="entry name" value="Transcription elongation factor GreA"/>
    <property type="match status" value="1"/>
</dbReference>
<dbReference type="InterPro" id="IPR006359">
    <property type="entry name" value="Tscrpt_elong_fac_GreA"/>
</dbReference>
<name>A0A7U9XV04_9MOLU</name>
<evidence type="ECO:0000256" key="3">
    <source>
        <dbReference type="ARBA" id="ARBA00023015"/>
    </source>
</evidence>
<dbReference type="PANTHER" id="PTHR30437:SF4">
    <property type="entry name" value="TRANSCRIPTION ELONGATION FACTOR GREA"/>
    <property type="match status" value="1"/>
</dbReference>
<protein>
    <recommendedName>
        <fullName evidence="2 8">Transcription elongation factor GreA</fullName>
    </recommendedName>
    <alternativeName>
        <fullName evidence="7 8">Transcript cleavage factor GreA</fullName>
    </alternativeName>
</protein>
<keyword evidence="5 8" id="KW-0804">Transcription</keyword>
<evidence type="ECO:0000256" key="9">
    <source>
        <dbReference type="RuleBase" id="RU000556"/>
    </source>
</evidence>
<dbReference type="InterPro" id="IPR018151">
    <property type="entry name" value="TF_GreA/GreB_CS"/>
</dbReference>
<evidence type="ECO:0000256" key="1">
    <source>
        <dbReference type="ARBA" id="ARBA00008213"/>
    </source>
</evidence>
<evidence type="ECO:0000313" key="13">
    <source>
        <dbReference type="Proteomes" id="UP000620133"/>
    </source>
</evidence>
<accession>A0A7U9XV04</accession>
<dbReference type="PIRSF" id="PIRSF006092">
    <property type="entry name" value="GreA_GreB"/>
    <property type="match status" value="1"/>
</dbReference>
<dbReference type="InterPro" id="IPR036953">
    <property type="entry name" value="GreA/GreB_C_sf"/>
</dbReference>
<evidence type="ECO:0000256" key="8">
    <source>
        <dbReference type="HAMAP-Rule" id="MF_00105"/>
    </source>
</evidence>
<gene>
    <name evidence="8 12" type="primary">greA</name>
    <name evidence="12" type="ORF">MPAN_005260</name>
</gene>
<dbReference type="InterPro" id="IPR028624">
    <property type="entry name" value="Tscrpt_elong_fac_GreA/B"/>
</dbReference>
<reference evidence="12" key="1">
    <citation type="submission" date="2021-01" db="EMBL/GenBank/DDBJ databases">
        <title>Draft genome sequence of Acholeplasmataceae bacterium strain Mahy22.</title>
        <authorList>
            <person name="Watanabe M."/>
            <person name="Kojima H."/>
            <person name="Fukui M."/>
        </authorList>
    </citation>
    <scope>NUCLEOTIDE SEQUENCE</scope>
    <source>
        <strain evidence="12">Mahy22</strain>
    </source>
</reference>
<dbReference type="AlphaFoldDB" id="A0A7U9XV04"/>
<dbReference type="InterPro" id="IPR023459">
    <property type="entry name" value="Tscrpt_elong_fac_GreA/B_fam"/>
</dbReference>
<keyword evidence="12" id="KW-0648">Protein biosynthesis</keyword>
<keyword evidence="4 8" id="KW-0238">DNA-binding</keyword>
<evidence type="ECO:0000256" key="7">
    <source>
        <dbReference type="ARBA" id="ARBA00030776"/>
    </source>
</evidence>
<evidence type="ECO:0000256" key="2">
    <source>
        <dbReference type="ARBA" id="ARBA00013729"/>
    </source>
</evidence>
<feature type="domain" description="Transcription elongation factor GreA/GreB N-terminal" evidence="11">
    <location>
        <begin position="9"/>
        <end position="77"/>
    </location>
</feature>
<dbReference type="SUPFAM" id="SSF54534">
    <property type="entry name" value="FKBP-like"/>
    <property type="match status" value="1"/>
</dbReference>
<dbReference type="EMBL" id="AP024412">
    <property type="protein sequence ID" value="BCR35633.1"/>
    <property type="molecule type" value="Genomic_DNA"/>
</dbReference>
<dbReference type="PROSITE" id="PS00829">
    <property type="entry name" value="GREAB_1"/>
    <property type="match status" value="1"/>
</dbReference>
<evidence type="ECO:0000256" key="6">
    <source>
        <dbReference type="ARBA" id="ARBA00024916"/>
    </source>
</evidence>
<evidence type="ECO:0000259" key="11">
    <source>
        <dbReference type="Pfam" id="PF03449"/>
    </source>
</evidence>
<evidence type="ECO:0000259" key="10">
    <source>
        <dbReference type="Pfam" id="PF01272"/>
    </source>
</evidence>
<dbReference type="Gene3D" id="3.10.50.30">
    <property type="entry name" value="Transcription elongation factor, GreA/GreB, C-terminal domain"/>
    <property type="match status" value="1"/>
</dbReference>
<dbReference type="GO" id="GO:0003677">
    <property type="term" value="F:DNA binding"/>
    <property type="evidence" value="ECO:0007669"/>
    <property type="project" value="UniProtKB-UniRule"/>
</dbReference>
<feature type="domain" description="Transcription elongation factor GreA/GreB C-terminal" evidence="10">
    <location>
        <begin position="84"/>
        <end position="168"/>
    </location>
</feature>
<comment type="function">
    <text evidence="6 8 9">Necessary for efficient RNA polymerase transcription elongation past template-encoded arresting sites. The arresting sites in DNA have the property of trapping a certain fraction of elongating RNA polymerases that pass through, resulting in locked ternary complexes. Cleavage of the nascent transcript by cleavage factors such as GreA or GreB allows the resumption of elongation from the new 3'terminus. GreA releases sequences of 2 to 3 nucleotides.</text>
</comment>
<dbReference type="GO" id="GO:0070063">
    <property type="term" value="F:RNA polymerase binding"/>
    <property type="evidence" value="ECO:0007669"/>
    <property type="project" value="InterPro"/>
</dbReference>
<proteinExistence type="inferred from homology"/>
<dbReference type="HAMAP" id="MF_00105">
    <property type="entry name" value="GreA_GreB"/>
    <property type="match status" value="1"/>
</dbReference>
<dbReference type="SUPFAM" id="SSF46557">
    <property type="entry name" value="GreA transcript cleavage protein, N-terminal domain"/>
    <property type="match status" value="1"/>
</dbReference>
<dbReference type="RefSeq" id="WP_176238478.1">
    <property type="nucleotide sequence ID" value="NZ_AP024412.1"/>
</dbReference>
<dbReference type="GO" id="GO:0003746">
    <property type="term" value="F:translation elongation factor activity"/>
    <property type="evidence" value="ECO:0007669"/>
    <property type="project" value="UniProtKB-KW"/>
</dbReference>
<comment type="similarity">
    <text evidence="1 8 9">Belongs to the GreA/GreB family.</text>
</comment>
<dbReference type="InterPro" id="IPR022691">
    <property type="entry name" value="Tscrpt_elong_fac_GreA/B_N"/>
</dbReference>
<dbReference type="GO" id="GO:0032784">
    <property type="term" value="P:regulation of DNA-templated transcription elongation"/>
    <property type="evidence" value="ECO:0007669"/>
    <property type="project" value="UniProtKB-UniRule"/>
</dbReference>
<organism evidence="12 13">
    <name type="scientific">Mariniplasma anaerobium</name>
    <dbReference type="NCBI Taxonomy" id="2735436"/>
    <lineage>
        <taxon>Bacteria</taxon>
        <taxon>Bacillati</taxon>
        <taxon>Mycoplasmatota</taxon>
        <taxon>Mollicutes</taxon>
        <taxon>Acholeplasmatales</taxon>
        <taxon>Acholeplasmataceae</taxon>
        <taxon>Mariniplasma</taxon>
    </lineage>
</organism>
<dbReference type="InterPro" id="IPR036805">
    <property type="entry name" value="Tscrpt_elong_fac_GreA/B_N_sf"/>
</dbReference>
<keyword evidence="12" id="KW-0251">Elongation factor</keyword>
<dbReference type="Gene3D" id="1.10.287.180">
    <property type="entry name" value="Transcription elongation factor, GreA/GreB, N-terminal domain"/>
    <property type="match status" value="1"/>
</dbReference>
<sequence>MAVKQQQFQLTQEGVDKLKSELQFLKEVKRPENIESLKEARAQGDLSENADYDAARNEQARIESRIQEIETIVKNVKLIRKTAEDKINIGKSVKVLFVDRNEEKTFDLVGSLEVDPLVNKISVESAIGKALLDFARKKEESEDKNVIGSTITVKTETGKIFDIKILEIS</sequence>
<keyword evidence="3 8" id="KW-0805">Transcription regulation</keyword>